<sequence length="42" mass="4918">MAFAEGSVKNEHVKRLWSSQRYIVNKIHNKSIVKRLPALRVL</sequence>
<proteinExistence type="predicted"/>
<organism evidence="1">
    <name type="scientific">Anguilla anguilla</name>
    <name type="common">European freshwater eel</name>
    <name type="synonym">Muraena anguilla</name>
    <dbReference type="NCBI Taxonomy" id="7936"/>
    <lineage>
        <taxon>Eukaryota</taxon>
        <taxon>Metazoa</taxon>
        <taxon>Chordata</taxon>
        <taxon>Craniata</taxon>
        <taxon>Vertebrata</taxon>
        <taxon>Euteleostomi</taxon>
        <taxon>Actinopterygii</taxon>
        <taxon>Neopterygii</taxon>
        <taxon>Teleostei</taxon>
        <taxon>Anguilliformes</taxon>
        <taxon>Anguillidae</taxon>
        <taxon>Anguilla</taxon>
    </lineage>
</organism>
<protein>
    <submittedName>
        <fullName evidence="1">Uncharacterized protein</fullName>
    </submittedName>
</protein>
<reference evidence="1" key="1">
    <citation type="submission" date="2014-11" db="EMBL/GenBank/DDBJ databases">
        <authorList>
            <person name="Amaro Gonzalez C."/>
        </authorList>
    </citation>
    <scope>NUCLEOTIDE SEQUENCE</scope>
</reference>
<dbReference type="EMBL" id="GBXM01040467">
    <property type="protein sequence ID" value="JAH68110.1"/>
    <property type="molecule type" value="Transcribed_RNA"/>
</dbReference>
<dbReference type="AlphaFoldDB" id="A0A0E9USC1"/>
<reference evidence="1" key="2">
    <citation type="journal article" date="2015" name="Fish Shellfish Immunol.">
        <title>Early steps in the European eel (Anguilla anguilla)-Vibrio vulnificus interaction in the gills: Role of the RtxA13 toxin.</title>
        <authorList>
            <person name="Callol A."/>
            <person name="Pajuelo D."/>
            <person name="Ebbesson L."/>
            <person name="Teles M."/>
            <person name="MacKenzie S."/>
            <person name="Amaro C."/>
        </authorList>
    </citation>
    <scope>NUCLEOTIDE SEQUENCE</scope>
</reference>
<name>A0A0E9USC1_ANGAN</name>
<evidence type="ECO:0000313" key="1">
    <source>
        <dbReference type="EMBL" id="JAH68110.1"/>
    </source>
</evidence>
<accession>A0A0E9USC1</accession>